<dbReference type="Pfam" id="PF00884">
    <property type="entry name" value="Sulfatase"/>
    <property type="match status" value="1"/>
</dbReference>
<protein>
    <submittedName>
        <fullName evidence="2">Sulfatase</fullName>
    </submittedName>
</protein>
<accession>A0ABS7U8L0</accession>
<dbReference type="InterPro" id="IPR017850">
    <property type="entry name" value="Alkaline_phosphatase_core_sf"/>
</dbReference>
<dbReference type="InterPro" id="IPR006311">
    <property type="entry name" value="TAT_signal"/>
</dbReference>
<proteinExistence type="predicted"/>
<comment type="caution">
    <text evidence="2">The sequence shown here is derived from an EMBL/GenBank/DDBJ whole genome shotgun (WGS) entry which is preliminary data.</text>
</comment>
<dbReference type="Gene3D" id="3.40.720.10">
    <property type="entry name" value="Alkaline Phosphatase, subunit A"/>
    <property type="match status" value="1"/>
</dbReference>
<gene>
    <name evidence="2" type="ORF">K8U61_03980</name>
</gene>
<keyword evidence="3" id="KW-1185">Reference proteome</keyword>
<dbReference type="PANTHER" id="PTHR43108:SF8">
    <property type="entry name" value="SD21168P"/>
    <property type="match status" value="1"/>
</dbReference>
<dbReference type="SUPFAM" id="SSF53649">
    <property type="entry name" value="Alkaline phosphatase-like"/>
    <property type="match status" value="1"/>
</dbReference>
<name>A0ABS7U8L0_9ACTN</name>
<sequence>MPSSGRPPALTRRSLLWGAAGSATGAGLLAAAAGYATATGSGHRRAAAPTPNVLWIITDDQTRRMLKLMPRTMDGLVARGTNFVNGYVAVPWCGPSRATMLTGMYAHNHGVVSNDTLPLFLHKGLDHDTVATRMAAAGYTNGYFGKYLNGHGKEPSYVAPGWSRWVTTLDHVDAVNVDGEVRPQEVHRGAAPDHLAARQCRVFLRDHAAEPWFAVFAPTSPHDPYRPSRRHRHDFDDVVWDPPAFNEADMSDKPAFLQSLPPQDLLTMRRIYEGKLEELQDLDDQVDRLLQTLADTGQLDRTVIMLVSDNGYLLGEHRLFQKKQPYEESTGVPFVVSGPGVPAGESTALVSTADLMPTTLALAGLDPDAGRALDGRSMLDGLRSGSWAGWRRRLYSENPKLGWSMLRQDSFAFIDWYAEGGAVELYDLDDDPYQMRSVAGEVDVTGYRDVTDALRDAAGRSLRALEV</sequence>
<dbReference type="CDD" id="cd16147">
    <property type="entry name" value="G6S"/>
    <property type="match status" value="1"/>
</dbReference>
<organism evidence="2 3">
    <name type="scientific">Nocardioides mangrovi</name>
    <dbReference type="NCBI Taxonomy" id="2874580"/>
    <lineage>
        <taxon>Bacteria</taxon>
        <taxon>Bacillati</taxon>
        <taxon>Actinomycetota</taxon>
        <taxon>Actinomycetes</taxon>
        <taxon>Propionibacteriales</taxon>
        <taxon>Nocardioidaceae</taxon>
        <taxon>Nocardioides</taxon>
    </lineage>
</organism>
<evidence type="ECO:0000313" key="2">
    <source>
        <dbReference type="EMBL" id="MBZ5737313.1"/>
    </source>
</evidence>
<dbReference type="EMBL" id="JAIQZJ010000001">
    <property type="protein sequence ID" value="MBZ5737313.1"/>
    <property type="molecule type" value="Genomic_DNA"/>
</dbReference>
<dbReference type="RefSeq" id="WP_224121668.1">
    <property type="nucleotide sequence ID" value="NZ_JAIQZJ010000001.1"/>
</dbReference>
<dbReference type="InterPro" id="IPR000917">
    <property type="entry name" value="Sulfatase_N"/>
</dbReference>
<reference evidence="2 3" key="1">
    <citation type="submission" date="2021-09" db="EMBL/GenBank/DDBJ databases">
        <title>Whole genome sequence of Nocardioides sp. GBK3QG-3.</title>
        <authorList>
            <person name="Tuo L."/>
        </authorList>
    </citation>
    <scope>NUCLEOTIDE SEQUENCE [LARGE SCALE GENOMIC DNA]</scope>
    <source>
        <strain evidence="2 3">GBK3QG-3</strain>
    </source>
</reference>
<dbReference type="Proteomes" id="UP000780875">
    <property type="component" value="Unassembled WGS sequence"/>
</dbReference>
<feature type="domain" description="Sulfatase N-terminal" evidence="1">
    <location>
        <begin position="51"/>
        <end position="364"/>
    </location>
</feature>
<evidence type="ECO:0000313" key="3">
    <source>
        <dbReference type="Proteomes" id="UP000780875"/>
    </source>
</evidence>
<evidence type="ECO:0000259" key="1">
    <source>
        <dbReference type="Pfam" id="PF00884"/>
    </source>
</evidence>
<dbReference type="PROSITE" id="PS51318">
    <property type="entry name" value="TAT"/>
    <property type="match status" value="1"/>
</dbReference>
<dbReference type="PANTHER" id="PTHR43108">
    <property type="entry name" value="N-ACETYLGLUCOSAMINE-6-SULFATASE FAMILY MEMBER"/>
    <property type="match status" value="1"/>
</dbReference>